<evidence type="ECO:0000256" key="1">
    <source>
        <dbReference type="SAM" id="MobiDB-lite"/>
    </source>
</evidence>
<sequence>MLNRKLNKRTQGSQRTITIIIIIIRKPYKVIRNQPLKELRARGENTTLGGSRENKAIRKQKEISKHDYKTQNRTSRQKVNKHKTIKPQTKSKMSKPDKNLLEASTS</sequence>
<gene>
    <name evidence="2" type="ORF">ATANTOWER_032625</name>
</gene>
<feature type="compositionally biased region" description="Basic residues" evidence="1">
    <location>
        <begin position="75"/>
        <end position="85"/>
    </location>
</feature>
<comment type="caution">
    <text evidence="2">The sequence shown here is derived from an EMBL/GenBank/DDBJ whole genome shotgun (WGS) entry which is preliminary data.</text>
</comment>
<evidence type="ECO:0000313" key="2">
    <source>
        <dbReference type="EMBL" id="MED6261009.1"/>
    </source>
</evidence>
<dbReference type="EMBL" id="JAHUTI010089480">
    <property type="protein sequence ID" value="MED6261009.1"/>
    <property type="molecule type" value="Genomic_DNA"/>
</dbReference>
<accession>A0ABU7CHJ5</accession>
<feature type="compositionally biased region" description="Basic and acidic residues" evidence="1">
    <location>
        <begin position="52"/>
        <end position="70"/>
    </location>
</feature>
<feature type="region of interest" description="Disordered" evidence="1">
    <location>
        <begin position="42"/>
        <end position="106"/>
    </location>
</feature>
<proteinExistence type="predicted"/>
<evidence type="ECO:0000313" key="3">
    <source>
        <dbReference type="Proteomes" id="UP001345963"/>
    </source>
</evidence>
<protein>
    <submittedName>
        <fullName evidence="2">Uncharacterized protein</fullName>
    </submittedName>
</protein>
<organism evidence="2 3">
    <name type="scientific">Ataeniobius toweri</name>
    <dbReference type="NCBI Taxonomy" id="208326"/>
    <lineage>
        <taxon>Eukaryota</taxon>
        <taxon>Metazoa</taxon>
        <taxon>Chordata</taxon>
        <taxon>Craniata</taxon>
        <taxon>Vertebrata</taxon>
        <taxon>Euteleostomi</taxon>
        <taxon>Actinopterygii</taxon>
        <taxon>Neopterygii</taxon>
        <taxon>Teleostei</taxon>
        <taxon>Neoteleostei</taxon>
        <taxon>Acanthomorphata</taxon>
        <taxon>Ovalentaria</taxon>
        <taxon>Atherinomorphae</taxon>
        <taxon>Cyprinodontiformes</taxon>
        <taxon>Goodeidae</taxon>
        <taxon>Ataeniobius</taxon>
    </lineage>
</organism>
<name>A0ABU7CHJ5_9TELE</name>
<reference evidence="2 3" key="1">
    <citation type="submission" date="2021-07" db="EMBL/GenBank/DDBJ databases">
        <authorList>
            <person name="Palmer J.M."/>
        </authorList>
    </citation>
    <scope>NUCLEOTIDE SEQUENCE [LARGE SCALE GENOMIC DNA]</scope>
    <source>
        <strain evidence="2 3">AT_MEX2019</strain>
        <tissue evidence="2">Muscle</tissue>
    </source>
</reference>
<keyword evidence="3" id="KW-1185">Reference proteome</keyword>
<dbReference type="Proteomes" id="UP001345963">
    <property type="component" value="Unassembled WGS sequence"/>
</dbReference>